<feature type="transmembrane region" description="Helical" evidence="7">
    <location>
        <begin position="623"/>
        <end position="639"/>
    </location>
</feature>
<evidence type="ECO:0000256" key="4">
    <source>
        <dbReference type="ARBA" id="ARBA00022989"/>
    </source>
</evidence>
<feature type="transmembrane region" description="Helical" evidence="7">
    <location>
        <begin position="282"/>
        <end position="306"/>
    </location>
</feature>
<keyword evidence="10" id="KW-1185">Reference proteome</keyword>
<dbReference type="Gene3D" id="1.20.1640.10">
    <property type="entry name" value="Multidrug efflux transporter AcrB transmembrane domain"/>
    <property type="match status" value="2"/>
</dbReference>
<feature type="transmembrane region" description="Helical" evidence="7">
    <location>
        <begin position="749"/>
        <end position="773"/>
    </location>
</feature>
<evidence type="ECO:0000256" key="6">
    <source>
        <dbReference type="SAM" id="MobiDB-lite"/>
    </source>
</evidence>
<accession>A0ABU3BYS9</accession>
<gene>
    <name evidence="9" type="ORF">RM532_05805</name>
</gene>
<feature type="transmembrane region" description="Helical" evidence="7">
    <location>
        <begin position="229"/>
        <end position="248"/>
    </location>
</feature>
<feature type="transmembrane region" description="Helical" evidence="7">
    <location>
        <begin position="717"/>
        <end position="737"/>
    </location>
</feature>
<dbReference type="InterPro" id="IPR004869">
    <property type="entry name" value="MMPL_dom"/>
</dbReference>
<evidence type="ECO:0000256" key="7">
    <source>
        <dbReference type="SAM" id="Phobius"/>
    </source>
</evidence>
<comment type="caution">
    <text evidence="9">The sequence shown here is derived from an EMBL/GenBank/DDBJ whole genome shotgun (WGS) entry which is preliminary data.</text>
</comment>
<keyword evidence="4 7" id="KW-1133">Transmembrane helix</keyword>
<evidence type="ECO:0000313" key="10">
    <source>
        <dbReference type="Proteomes" id="UP001251857"/>
    </source>
</evidence>
<feature type="transmembrane region" description="Helical" evidence="7">
    <location>
        <begin position="416"/>
        <end position="434"/>
    </location>
</feature>
<dbReference type="InterPro" id="IPR000731">
    <property type="entry name" value="SSD"/>
</dbReference>
<name>A0ABU3BYS9_9GAMM</name>
<keyword evidence="3 7" id="KW-0812">Transmembrane</keyword>
<evidence type="ECO:0000256" key="1">
    <source>
        <dbReference type="ARBA" id="ARBA00004651"/>
    </source>
</evidence>
<feature type="transmembrane region" description="Helical" evidence="7">
    <location>
        <begin position="327"/>
        <end position="348"/>
    </location>
</feature>
<keyword evidence="5 7" id="KW-0472">Membrane</keyword>
<evidence type="ECO:0000313" key="9">
    <source>
        <dbReference type="EMBL" id="MDT0634464.1"/>
    </source>
</evidence>
<feature type="region of interest" description="Disordered" evidence="6">
    <location>
        <begin position="780"/>
        <end position="800"/>
    </location>
</feature>
<dbReference type="RefSeq" id="WP_311652241.1">
    <property type="nucleotide sequence ID" value="NZ_JAVRIB010000005.1"/>
</dbReference>
<reference evidence="9 10" key="1">
    <citation type="submission" date="2023-09" db="EMBL/GenBank/DDBJ databases">
        <authorList>
            <person name="Rey-Velasco X."/>
        </authorList>
    </citation>
    <scope>NUCLEOTIDE SEQUENCE [LARGE SCALE GENOMIC DNA]</scope>
    <source>
        <strain evidence="9 10">W335</strain>
    </source>
</reference>
<evidence type="ECO:0000256" key="3">
    <source>
        <dbReference type="ARBA" id="ARBA00022692"/>
    </source>
</evidence>
<evidence type="ECO:0000256" key="2">
    <source>
        <dbReference type="ARBA" id="ARBA00022475"/>
    </source>
</evidence>
<protein>
    <submittedName>
        <fullName evidence="9">Efflux RND transporter permease subunit</fullName>
    </submittedName>
</protein>
<feature type="transmembrane region" description="Helical" evidence="7">
    <location>
        <begin position="255"/>
        <end position="276"/>
    </location>
</feature>
<dbReference type="Proteomes" id="UP001251857">
    <property type="component" value="Unassembled WGS sequence"/>
</dbReference>
<proteinExistence type="predicted"/>
<feature type="transmembrane region" description="Helical" evidence="7">
    <location>
        <begin position="360"/>
        <end position="384"/>
    </location>
</feature>
<keyword evidence="2" id="KW-1003">Cell membrane</keyword>
<comment type="subcellular location">
    <subcellularLocation>
        <location evidence="1">Cell membrane</location>
        <topology evidence="1">Multi-pass membrane protein</topology>
    </subcellularLocation>
</comment>
<dbReference type="InterPro" id="IPR050545">
    <property type="entry name" value="Mycobact_MmpL"/>
</dbReference>
<feature type="transmembrane region" description="Helical" evidence="7">
    <location>
        <begin position="674"/>
        <end position="696"/>
    </location>
</feature>
<sequence length="800" mass="87715">MSMTQRILRIVEPVIFGARWITLAVLIAITAFLGWQASQLQPNAGWLKMVPQEHPYMETFLEYYDEFGGANTVLVALKNKEGDIYQPAFMEKLRKLTDEVFFIPGVQRERVTSIFTPNILYVEVQPTGLSGSTVVPADYAPTPEMMDKLRSNVSKANVIGRLVSNDQSAAMVVAELLERDPVTDEKIDYTEVGDKLEAIRTKFEDENTTVHIIGFAKVVDDMTDAATEVVGFFALTLVLTGILLWLYTGSFLLGMLPLVCSIAAVIWEMGLLNLAGFGLDPFAILVPFLVLAVSVSHGVQYVNGWASEIADAGHTAYRASLNTFRRLAIPGTIALITDVAGFLTIYLIDIDVIREMSLNAAFGIAAIIITNKALMPVLLTVANVRDREAFQRKQARREALGDRLWRFIAATFTKRPAAVVTLMVCALILGWSVWKYDDLTVGSAQEGVPELRPDSRFNQDARLIAENFSLGVDQFNVIAETVPDACIKYDLMAELDRFAWHMKNEAGVRETMTLLDLSKLAYAGLSEGRLNAQVVPRNRYALAQATALVPTTSGMLNDDCSALNVFLFTTDHKAATIKEIVAAVKAYKAEKNDNPDIEFKLASGNVGVMAATNEVVEAKEVEIVLWVYAVVLTFLWLSFRTFSGVICVALPLSLVSISAYGVMAMLGIGMKVATLPVIALAVGIGVDYGIYIYATLAEGLRRGMNLEEAYYRTLQKTGKAVVFTGIALGLGVATWLFSKLQFQADMGLMLVYMFTANMFGAILVLPALAHFFAGEETRHQGQDITSGADDEPDGGNRHDA</sequence>
<dbReference type="PANTHER" id="PTHR33406:SF10">
    <property type="entry name" value="SSD DOMAIN-CONTAINING PROTEIN"/>
    <property type="match status" value="1"/>
</dbReference>
<evidence type="ECO:0000259" key="8">
    <source>
        <dbReference type="PROSITE" id="PS50156"/>
    </source>
</evidence>
<dbReference type="Pfam" id="PF03176">
    <property type="entry name" value="MMPL"/>
    <property type="match status" value="2"/>
</dbReference>
<dbReference type="PANTHER" id="PTHR33406">
    <property type="entry name" value="MEMBRANE PROTEIN MJ1562-RELATED"/>
    <property type="match status" value="1"/>
</dbReference>
<feature type="domain" description="SSD" evidence="8">
    <location>
        <begin position="220"/>
        <end position="381"/>
    </location>
</feature>
<dbReference type="SUPFAM" id="SSF82866">
    <property type="entry name" value="Multidrug efflux transporter AcrB transmembrane domain"/>
    <property type="match status" value="2"/>
</dbReference>
<dbReference type="EMBL" id="JAVRIB010000005">
    <property type="protein sequence ID" value="MDT0634464.1"/>
    <property type="molecule type" value="Genomic_DNA"/>
</dbReference>
<evidence type="ECO:0000256" key="5">
    <source>
        <dbReference type="ARBA" id="ARBA00023136"/>
    </source>
</evidence>
<feature type="transmembrane region" description="Helical" evidence="7">
    <location>
        <begin position="20"/>
        <end position="38"/>
    </location>
</feature>
<dbReference type="PROSITE" id="PS50156">
    <property type="entry name" value="SSD"/>
    <property type="match status" value="1"/>
</dbReference>
<organism evidence="9 10">
    <name type="scientific">Spectribacter hydrogenoxidans</name>
    <dbReference type="NCBI Taxonomy" id="3075608"/>
    <lineage>
        <taxon>Bacteria</taxon>
        <taxon>Pseudomonadati</taxon>
        <taxon>Pseudomonadota</taxon>
        <taxon>Gammaproteobacteria</taxon>
        <taxon>Salinisphaerales</taxon>
        <taxon>Salinisphaeraceae</taxon>
        <taxon>Spectribacter</taxon>
    </lineage>
</organism>
<feature type="transmembrane region" description="Helical" evidence="7">
    <location>
        <begin position="646"/>
        <end position="668"/>
    </location>
</feature>